<name>A0A1A9UHF4_GLOAU</name>
<protein>
    <submittedName>
        <fullName evidence="1">Uncharacterized protein</fullName>
    </submittedName>
</protein>
<accession>A0A1A9UHF4</accession>
<dbReference type="EnsemblMetazoa" id="GAUT004958-RA">
    <property type="protein sequence ID" value="GAUT004958-PA"/>
    <property type="gene ID" value="GAUT004958"/>
</dbReference>
<reference evidence="1" key="1">
    <citation type="submission" date="2020-05" db="UniProtKB">
        <authorList>
            <consortium name="EnsemblMetazoa"/>
        </authorList>
    </citation>
    <scope>IDENTIFICATION</scope>
    <source>
        <strain evidence="1">TTRI</strain>
    </source>
</reference>
<keyword evidence="2" id="KW-1185">Reference proteome</keyword>
<proteinExistence type="predicted"/>
<evidence type="ECO:0000313" key="1">
    <source>
        <dbReference type="EnsemblMetazoa" id="GAUT004958-PA"/>
    </source>
</evidence>
<dbReference type="VEuPathDB" id="VectorBase:GAUT004958"/>
<dbReference type="AlphaFoldDB" id="A0A1A9UHF4"/>
<dbReference type="Proteomes" id="UP000078200">
    <property type="component" value="Unassembled WGS sequence"/>
</dbReference>
<organism evidence="1 2">
    <name type="scientific">Glossina austeni</name>
    <name type="common">Savannah tsetse fly</name>
    <dbReference type="NCBI Taxonomy" id="7395"/>
    <lineage>
        <taxon>Eukaryota</taxon>
        <taxon>Metazoa</taxon>
        <taxon>Ecdysozoa</taxon>
        <taxon>Arthropoda</taxon>
        <taxon>Hexapoda</taxon>
        <taxon>Insecta</taxon>
        <taxon>Pterygota</taxon>
        <taxon>Neoptera</taxon>
        <taxon>Endopterygota</taxon>
        <taxon>Diptera</taxon>
        <taxon>Brachycera</taxon>
        <taxon>Muscomorpha</taxon>
        <taxon>Hippoboscoidea</taxon>
        <taxon>Glossinidae</taxon>
        <taxon>Glossina</taxon>
    </lineage>
</organism>
<evidence type="ECO:0000313" key="2">
    <source>
        <dbReference type="Proteomes" id="UP000078200"/>
    </source>
</evidence>
<sequence length="117" mass="13742">MTRIETDLPLRNSFKYLPKTPWKIVKVSSLYTSSGHSYHLDRVALFEIRKQWILFSLRKTQTLSFIFNAKRNQKVVITIYDNETLCKCKIGSAGDKCELSFRNSNNRRTDEPIQKPK</sequence>